<evidence type="ECO:0000256" key="15">
    <source>
        <dbReference type="ARBA" id="ARBA00031887"/>
    </source>
</evidence>
<dbReference type="NCBIfam" id="TIGR02847">
    <property type="entry name" value="CyoD"/>
    <property type="match status" value="1"/>
</dbReference>
<evidence type="ECO:0000256" key="7">
    <source>
        <dbReference type="ARBA" id="ARBA00022692"/>
    </source>
</evidence>
<dbReference type="OrthoDB" id="2375888at2"/>
<evidence type="ECO:0000256" key="13">
    <source>
        <dbReference type="ARBA" id="ARBA00030071"/>
    </source>
</evidence>
<comment type="subcellular location">
    <subcellularLocation>
        <location evidence="1">Cell membrane</location>
        <topology evidence="1">Multi-pass membrane protein</topology>
    </subcellularLocation>
</comment>
<dbReference type="GO" id="GO:0015990">
    <property type="term" value="P:electron transport coupled proton transport"/>
    <property type="evidence" value="ECO:0007669"/>
    <property type="project" value="InterPro"/>
</dbReference>
<dbReference type="InterPro" id="IPR050968">
    <property type="entry name" value="Cytochrome_c_oxidase_bac_sub4"/>
</dbReference>
<dbReference type="GO" id="GO:0015078">
    <property type="term" value="F:proton transmembrane transporter activity"/>
    <property type="evidence" value="ECO:0007669"/>
    <property type="project" value="TreeGrafter"/>
</dbReference>
<dbReference type="GO" id="GO:0019646">
    <property type="term" value="P:aerobic electron transport chain"/>
    <property type="evidence" value="ECO:0007669"/>
    <property type="project" value="TreeGrafter"/>
</dbReference>
<reference evidence="19" key="1">
    <citation type="submission" date="2015-09" db="EMBL/GenBank/DDBJ databases">
        <authorList>
            <person name="Rodrigo-Torres Lidia"/>
            <person name="Arahal R.David."/>
        </authorList>
    </citation>
    <scope>NUCLEOTIDE SEQUENCE [LARGE SCALE GENOMIC DNA]</scope>
    <source>
        <strain evidence="19">CECT 5114</strain>
    </source>
</reference>
<evidence type="ECO:0000256" key="10">
    <source>
        <dbReference type="ARBA" id="ARBA00023002"/>
    </source>
</evidence>
<feature type="transmembrane region" description="Helical" evidence="17">
    <location>
        <begin position="44"/>
        <end position="64"/>
    </location>
</feature>
<dbReference type="STRING" id="1715691.TA5113_00649"/>
<dbReference type="GO" id="GO:0005886">
    <property type="term" value="C:plasma membrane"/>
    <property type="evidence" value="ECO:0007669"/>
    <property type="project" value="UniProtKB-SubCell"/>
</dbReference>
<comment type="function">
    <text evidence="12">Cytochrome bo(3) ubiquinol terminal oxidase is the component of the aerobic respiratory chain of E.coli that predominates when cells are grown at high aeration. Has proton pump activity across the membrane in addition to electron transfer, pumping 2 protons/electron.</text>
</comment>
<evidence type="ECO:0000256" key="2">
    <source>
        <dbReference type="ARBA" id="ARBA00008079"/>
    </source>
</evidence>
<evidence type="ECO:0000256" key="8">
    <source>
        <dbReference type="ARBA" id="ARBA00022982"/>
    </source>
</evidence>
<feature type="transmembrane region" description="Helical" evidence="17">
    <location>
        <begin position="76"/>
        <end position="97"/>
    </location>
</feature>
<evidence type="ECO:0000313" key="19">
    <source>
        <dbReference type="Proteomes" id="UP000051184"/>
    </source>
</evidence>
<evidence type="ECO:0000256" key="6">
    <source>
        <dbReference type="ARBA" id="ARBA00022475"/>
    </source>
</evidence>
<evidence type="ECO:0000256" key="14">
    <source>
        <dbReference type="ARBA" id="ARBA00030211"/>
    </source>
</evidence>
<keyword evidence="10" id="KW-0560">Oxidoreductase</keyword>
<keyword evidence="8" id="KW-0249">Electron transport</keyword>
<evidence type="ECO:0000256" key="9">
    <source>
        <dbReference type="ARBA" id="ARBA00022989"/>
    </source>
</evidence>
<dbReference type="PANTHER" id="PTHR36835">
    <property type="entry name" value="CYTOCHROME BO(3) UBIQUINOL OXIDASE SUBUNIT 4"/>
    <property type="match status" value="1"/>
</dbReference>
<dbReference type="Pfam" id="PF03626">
    <property type="entry name" value="COX4_pro"/>
    <property type="match status" value="1"/>
</dbReference>
<comment type="similarity">
    <text evidence="2">Belongs to the cytochrome c oxidase bacterial subunit 4 family.</text>
</comment>
<comment type="subunit">
    <text evidence="3">Heterooctamer of two A chains, two B chains, two C chains and two D chains.</text>
</comment>
<dbReference type="GO" id="GO:0009486">
    <property type="term" value="F:cytochrome bo3 ubiquinol oxidase activity"/>
    <property type="evidence" value="ECO:0007669"/>
    <property type="project" value="InterPro"/>
</dbReference>
<dbReference type="RefSeq" id="WP_058316258.1">
    <property type="nucleotide sequence ID" value="NZ_CYTO01000007.1"/>
</dbReference>
<dbReference type="InterPro" id="IPR014210">
    <property type="entry name" value="Cyt_o_ubiqinol_oxidase_su4"/>
</dbReference>
<dbReference type="InterPro" id="IPR005171">
    <property type="entry name" value="Cyt_c_oxidase_su4_prok"/>
</dbReference>
<feature type="transmembrane region" description="Helical" evidence="17">
    <location>
        <begin position="15"/>
        <end position="32"/>
    </location>
</feature>
<keyword evidence="7 17" id="KW-0812">Transmembrane</keyword>
<evidence type="ECO:0000256" key="16">
    <source>
        <dbReference type="ARBA" id="ARBA00032185"/>
    </source>
</evidence>
<protein>
    <recommendedName>
        <fullName evidence="4">Cytochrome bo(3) ubiquinol oxidase subunit 4</fullName>
    </recommendedName>
    <alternativeName>
        <fullName evidence="16">Cytochrome o ubiquinol oxidase subunit 4</fullName>
    </alternativeName>
    <alternativeName>
        <fullName evidence="13">Oxidase bo(3) subunit 4</fullName>
    </alternativeName>
    <alternativeName>
        <fullName evidence="14">Ubiquinol oxidase polypeptide IV</fullName>
    </alternativeName>
    <alternativeName>
        <fullName evidence="15">Ubiquinol oxidase subunit 4</fullName>
    </alternativeName>
</protein>
<evidence type="ECO:0000256" key="17">
    <source>
        <dbReference type="SAM" id="Phobius"/>
    </source>
</evidence>
<evidence type="ECO:0000256" key="4">
    <source>
        <dbReference type="ARBA" id="ARBA00014689"/>
    </source>
</evidence>
<sequence length="118" mass="13198">MSADTHDSAKAYRDYLMGFIFSVILTVIPFYFVMTGAISDTNTVIAIVVVMGAIQVLVHVYYFLHVTVSAEDGWQAMSLLFSAILLVIILAGSIWVISHLHENMMPAHEQIERVRNLP</sequence>
<evidence type="ECO:0000256" key="5">
    <source>
        <dbReference type="ARBA" id="ARBA00022448"/>
    </source>
</evidence>
<accession>A0A0P1IUR9</accession>
<organism evidence="18 19">
    <name type="scientific">Cognatishimia activa</name>
    <dbReference type="NCBI Taxonomy" id="1715691"/>
    <lineage>
        <taxon>Bacteria</taxon>
        <taxon>Pseudomonadati</taxon>
        <taxon>Pseudomonadota</taxon>
        <taxon>Alphaproteobacteria</taxon>
        <taxon>Rhodobacterales</taxon>
        <taxon>Paracoccaceae</taxon>
        <taxon>Cognatishimia</taxon>
    </lineage>
</organism>
<proteinExistence type="inferred from homology"/>
<name>A0A0P1IUR9_9RHOB</name>
<dbReference type="EMBL" id="CYUE01000022">
    <property type="protein sequence ID" value="CUK27342.1"/>
    <property type="molecule type" value="Genomic_DNA"/>
</dbReference>
<dbReference type="Proteomes" id="UP000051184">
    <property type="component" value="Unassembled WGS sequence"/>
</dbReference>
<dbReference type="AlphaFoldDB" id="A0A0P1IUR9"/>
<keyword evidence="11 17" id="KW-0472">Membrane</keyword>
<keyword evidence="6" id="KW-1003">Cell membrane</keyword>
<dbReference type="GO" id="GO:0009319">
    <property type="term" value="C:cytochrome o ubiquinol oxidase complex"/>
    <property type="evidence" value="ECO:0007669"/>
    <property type="project" value="TreeGrafter"/>
</dbReference>
<gene>
    <name evidence="18" type="primary">cyoD</name>
    <name evidence="18" type="ORF">TA5114_03170</name>
</gene>
<keyword evidence="5" id="KW-0813">Transport</keyword>
<evidence type="ECO:0000256" key="1">
    <source>
        <dbReference type="ARBA" id="ARBA00004651"/>
    </source>
</evidence>
<keyword evidence="9 17" id="KW-1133">Transmembrane helix</keyword>
<evidence type="ECO:0000256" key="12">
    <source>
        <dbReference type="ARBA" id="ARBA00025694"/>
    </source>
</evidence>
<dbReference type="PANTHER" id="PTHR36835:SF1">
    <property type="entry name" value="CYTOCHROME BO(3) UBIQUINOL OXIDASE SUBUNIT 4"/>
    <property type="match status" value="1"/>
</dbReference>
<keyword evidence="19" id="KW-1185">Reference proteome</keyword>
<evidence type="ECO:0000313" key="18">
    <source>
        <dbReference type="EMBL" id="CUK27342.1"/>
    </source>
</evidence>
<evidence type="ECO:0000256" key="11">
    <source>
        <dbReference type="ARBA" id="ARBA00023136"/>
    </source>
</evidence>
<evidence type="ECO:0000256" key="3">
    <source>
        <dbReference type="ARBA" id="ARBA00011700"/>
    </source>
</evidence>